<evidence type="ECO:0000313" key="10">
    <source>
        <dbReference type="EMBL" id="KAF4385239.1"/>
    </source>
</evidence>
<dbReference type="SUPFAM" id="SSF53335">
    <property type="entry name" value="S-adenosyl-L-methionine-dependent methyltransferases"/>
    <property type="match status" value="4"/>
</dbReference>
<dbReference type="PROSITE" id="PS00301">
    <property type="entry name" value="G_TR_1"/>
    <property type="match status" value="1"/>
</dbReference>
<dbReference type="FunFam" id="2.40.30.10:FF:000077">
    <property type="entry name" value="Putative translation elongation/initiation factor family protein"/>
    <property type="match status" value="1"/>
</dbReference>
<comment type="similarity">
    <text evidence="2">Belongs to the TRAFAC class translation factor GTPase superfamily. Classic translation factor GTPase family. EF-Tu/EF-1A subfamily.</text>
</comment>
<dbReference type="Pfam" id="PF00009">
    <property type="entry name" value="GTP_EFTU"/>
    <property type="match status" value="1"/>
</dbReference>
<keyword evidence="4" id="KW-0808">Transferase</keyword>
<dbReference type="PRINTS" id="PR00315">
    <property type="entry name" value="ELONGATNFCT"/>
</dbReference>
<dbReference type="Pfam" id="PF22594">
    <property type="entry name" value="GTP-eEF1A_C"/>
    <property type="match status" value="1"/>
</dbReference>
<dbReference type="CDD" id="cd04089">
    <property type="entry name" value="eRF3_II"/>
    <property type="match status" value="1"/>
</dbReference>
<keyword evidence="8" id="KW-0342">GTP-binding</keyword>
<evidence type="ECO:0000313" key="11">
    <source>
        <dbReference type="Proteomes" id="UP000583929"/>
    </source>
</evidence>
<comment type="function">
    <text evidence="1">This protein promotes the GTP-dependent binding of aminoacyl-tRNA to the A-site of ribosomes during protein biosynthesis.</text>
</comment>
<evidence type="ECO:0000256" key="6">
    <source>
        <dbReference type="ARBA" id="ARBA00022741"/>
    </source>
</evidence>
<dbReference type="Gene3D" id="2.40.30.10">
    <property type="entry name" value="Translation factors"/>
    <property type="match status" value="2"/>
</dbReference>
<evidence type="ECO:0000256" key="7">
    <source>
        <dbReference type="ARBA" id="ARBA00022842"/>
    </source>
</evidence>
<comment type="caution">
    <text evidence="10">The sequence shown here is derived from an EMBL/GenBank/DDBJ whole genome shotgun (WGS) entry which is preliminary data.</text>
</comment>
<dbReference type="Pfam" id="PF03492">
    <property type="entry name" value="Methyltransf_7"/>
    <property type="match status" value="4"/>
</dbReference>
<dbReference type="GO" id="GO:0003924">
    <property type="term" value="F:GTPase activity"/>
    <property type="evidence" value="ECO:0007669"/>
    <property type="project" value="InterPro"/>
</dbReference>
<proteinExistence type="inferred from homology"/>
<dbReference type="InterPro" id="IPR004161">
    <property type="entry name" value="EFTu-like_2"/>
</dbReference>
<evidence type="ECO:0000256" key="8">
    <source>
        <dbReference type="ARBA" id="ARBA00023134"/>
    </source>
</evidence>
<dbReference type="Pfam" id="PF03144">
    <property type="entry name" value="GTP_EFTU_D2"/>
    <property type="match status" value="1"/>
</dbReference>
<dbReference type="EMBL" id="JAATIQ010000086">
    <property type="protein sequence ID" value="KAF4385239.1"/>
    <property type="molecule type" value="Genomic_DNA"/>
</dbReference>
<dbReference type="FunFam" id="3.40.50.300:FF:000862">
    <property type="entry name" value="Eukaryotic peptide chain release factor GTP-binding subunit ERF3A"/>
    <property type="match status" value="1"/>
</dbReference>
<protein>
    <recommendedName>
        <fullName evidence="9">Tr-type G domain-containing protein</fullName>
    </recommendedName>
</protein>
<evidence type="ECO:0000256" key="5">
    <source>
        <dbReference type="ARBA" id="ARBA00022723"/>
    </source>
</evidence>
<dbReference type="InterPro" id="IPR054696">
    <property type="entry name" value="GTP-eEF1A_C"/>
</dbReference>
<keyword evidence="6" id="KW-0547">Nucleotide-binding</keyword>
<evidence type="ECO:0000256" key="3">
    <source>
        <dbReference type="ARBA" id="ARBA00022603"/>
    </source>
</evidence>
<dbReference type="Gene3D" id="3.40.50.150">
    <property type="entry name" value="Vaccinia Virus protein VP39"/>
    <property type="match status" value="4"/>
</dbReference>
<dbReference type="InterPro" id="IPR005299">
    <property type="entry name" value="MeTrfase_7"/>
</dbReference>
<dbReference type="GO" id="GO:0008168">
    <property type="term" value="F:methyltransferase activity"/>
    <property type="evidence" value="ECO:0007669"/>
    <property type="project" value="UniProtKB-KW"/>
</dbReference>
<dbReference type="GO" id="GO:0032259">
    <property type="term" value="P:methylation"/>
    <property type="evidence" value="ECO:0007669"/>
    <property type="project" value="UniProtKB-KW"/>
</dbReference>
<dbReference type="FunFam" id="2.40.30.10:FF:000024">
    <property type="entry name" value="Eukaryotic peptide chain release factor GTP-binding subunit ERF3A"/>
    <property type="match status" value="1"/>
</dbReference>
<dbReference type="InterPro" id="IPR027417">
    <property type="entry name" value="P-loop_NTPase"/>
</dbReference>
<keyword evidence="11" id="KW-1185">Reference proteome</keyword>
<name>A0A7J6GT51_CANSA</name>
<evidence type="ECO:0000256" key="4">
    <source>
        <dbReference type="ARBA" id="ARBA00022679"/>
    </source>
</evidence>
<dbReference type="InterPro" id="IPR031157">
    <property type="entry name" value="G_TR_CS"/>
</dbReference>
<dbReference type="PROSITE" id="PS51722">
    <property type="entry name" value="G_TR_2"/>
    <property type="match status" value="1"/>
</dbReference>
<dbReference type="GO" id="GO:0005525">
    <property type="term" value="F:GTP binding"/>
    <property type="evidence" value="ECO:0007669"/>
    <property type="project" value="UniProtKB-KW"/>
</dbReference>
<evidence type="ECO:0000259" key="9">
    <source>
        <dbReference type="PROSITE" id="PS51722"/>
    </source>
</evidence>
<keyword evidence="7" id="KW-0460">Magnesium</keyword>
<dbReference type="InterPro" id="IPR042086">
    <property type="entry name" value="MeTrfase_capping"/>
</dbReference>
<evidence type="ECO:0000256" key="1">
    <source>
        <dbReference type="ARBA" id="ARBA00003982"/>
    </source>
</evidence>
<dbReference type="CDD" id="cd03704">
    <property type="entry name" value="eRF3_C_III"/>
    <property type="match status" value="1"/>
</dbReference>
<dbReference type="InterPro" id="IPR009001">
    <property type="entry name" value="Transl_elong_EF1A/Init_IF2_C"/>
</dbReference>
<feature type="domain" description="Tr-type G" evidence="9">
    <location>
        <begin position="21"/>
        <end position="250"/>
    </location>
</feature>
<keyword evidence="5" id="KW-0479">Metal-binding</keyword>
<dbReference type="SUPFAM" id="SSF52540">
    <property type="entry name" value="P-loop containing nucleoside triphosphate hydrolases"/>
    <property type="match status" value="1"/>
</dbReference>
<gene>
    <name evidence="10" type="ORF">G4B88_026522</name>
</gene>
<sequence length="1670" mass="187296">MKEKEIPTPEEDEEQMELNKKRHLNVVFIGHVDAGKSTTGGQILFLSGQVDDRTIQKYEKEAKDKSRESWYMAYIMDTNEEERVKGKTVEVGRAHFETETTRFTILDAPGHKSYVPNMISGASQADIGVLVISARKGEFETGYERGGQTREHVQLAKTLGVSKLLVVVNKMDDPTVNWAKERYDEIETKMTPFLKSSGYNVKKDVLFLPISGLLGTNMKTRLDKSVCPWWNGPCLFEALDAIEVPLRDPKGPFRMPIMDKFKDMGTVVMGKIESGSVREGDSLLVMPNKAHVKVLGIYCDEDKTKRAGPGENVRIRLSGIDDDDILSGFVLSSVAKPVAATTEFIARLQILELLDNAIFTAGYKAVLHIHSVVEECEIVELLQQIDPKTKKPMKKKVLFVKNGAVVLCRVQVSNLICIEKFSDFQQLGRFTLRSEGKTVAVGVTEGANRVVVWRGFKRAILAMGCLRCALECSRKVDPWPFRWWSFRFVHSFSSSLKKMEESFPMTGGDGPYSYAKNSNRQKEAAESAKAMLVAAITENLEINKHNICPISNSFRIADFGCSTGPNTFIAVDTIIEAVCKTYHESTFVHNPEFHVFFSDHVSNDFNFLFTNLPKDRSYFAAGVPGSFHNKLFPRASLNLAYSSHALQWLSKTPMEVTNPSSPAFNKGKIFYAKAVEQVCEAYKRQHEEDLASFFGARSEELAPGGLVAILMSGREDESSPSQVSLGPLFEPLESTLIEMANEGRYDTACTPIINFSEIQNHIYLNSLKNMEESFPMAGGDGPYSYAKNSNLQKEATEKAKEILVAAITENVEINKHNICAIPNSFRIADFGCSVGPNTFMAMEIIIEAIYKSYHDSTSTYNPEFHVFFIDHVSNDFNFLFKNLPKDRIYFAAGVPGSFYHRLFPRASLDLAYSSHALHWLSKTPMEVINPSSLAFNKGKIFYAKAAEQVGEAYKNQHEEDMASFFGARSEELTLGGLVVILMSCREDGSSPTHSSLGPLFEPLESTIIDMANEVRSTRVFSCFLSNMHLGGETTMPHHLNLHLGGGTMSTHLPQGRANRDFKPSAYPPSQYFPNGINFSNSSSFSHFRGNKKTKTMEAKNNGKCSTAYPMNSGDGPYSYANNSIFQRILIDCTKEIISMIILEKLEITPSKSFWIADLGCSIGPNTFYAVKTLIESLKLKYQTNSSKLLPQFQVFFNDHTSNDFNMLFKSLPEDRGYYAAGVPGSFYGRIFPDASLHLVHSSFTLHWLSQVPKEVNDKSSLAWNKGRVYYSNSKNDDQVIKAYKNQHEKDMAMFLKARAQEIVFGGLMMLIVLETNNEVVPNVNGGNDRYSYSKNSSFQRNGIQSAKELINKAIIENFDLKILGSSNTFRVADLGCATGPNTFIAMQNIIDAIELKCQNQGVEESSQLLEFQVFFNDHVLNDFNELFKSLPPERRYFAAGVPGSFHGRVFPRESLHFVHSSYAAVQILSSVPKEVMDKDSRVWNKGRINYSHSSDEVVKCFEAQHVKDMENFLNARAEEVVLGGLMAFIFPARPDETLHSESFVNKTTTLLGSCLLDMANKGKISHEKLDALNIPVYFTSPQEFEKVVKQNGRFSIEIMESQDQEKPQPNVLSSTIRGGMGGMFKKHFGVEEELLDEVFDLFQKKLEEQSSLIYDSGYAINLFVLLKRVI</sequence>
<dbReference type="CDD" id="cd01883">
    <property type="entry name" value="EF1_alpha"/>
    <property type="match status" value="1"/>
</dbReference>
<reference evidence="10 11" key="1">
    <citation type="journal article" date="2020" name="bioRxiv">
        <title>Sequence and annotation of 42 cannabis genomes reveals extensive copy number variation in cannabinoid synthesis and pathogen resistance genes.</title>
        <authorList>
            <person name="Mckernan K.J."/>
            <person name="Helbert Y."/>
            <person name="Kane L.T."/>
            <person name="Ebling H."/>
            <person name="Zhang L."/>
            <person name="Liu B."/>
            <person name="Eaton Z."/>
            <person name="Mclaughlin S."/>
            <person name="Kingan S."/>
            <person name="Baybayan P."/>
            <person name="Concepcion G."/>
            <person name="Jordan M."/>
            <person name="Riva A."/>
            <person name="Barbazuk W."/>
            <person name="Harkins T."/>
        </authorList>
    </citation>
    <scope>NUCLEOTIDE SEQUENCE [LARGE SCALE GENOMIC DNA]</scope>
    <source>
        <strain evidence="11">cv. Jamaican Lion 4</strain>
        <tissue evidence="10">Leaf</tissue>
    </source>
</reference>
<dbReference type="InterPro" id="IPR029063">
    <property type="entry name" value="SAM-dependent_MTases_sf"/>
</dbReference>
<dbReference type="Gene3D" id="3.40.50.300">
    <property type="entry name" value="P-loop containing nucleotide triphosphate hydrolases"/>
    <property type="match status" value="1"/>
</dbReference>
<dbReference type="Gene3D" id="1.10.1200.270">
    <property type="entry name" value="Methyltransferase, alpha-helical capping domain"/>
    <property type="match status" value="1"/>
</dbReference>
<accession>A0A7J6GT51</accession>
<evidence type="ECO:0000256" key="2">
    <source>
        <dbReference type="ARBA" id="ARBA00007249"/>
    </source>
</evidence>
<dbReference type="InterPro" id="IPR009000">
    <property type="entry name" value="Transl_B-barrel_sf"/>
</dbReference>
<dbReference type="SUPFAM" id="SSF50447">
    <property type="entry name" value="Translation proteins"/>
    <property type="match status" value="1"/>
</dbReference>
<dbReference type="SUPFAM" id="SSF50465">
    <property type="entry name" value="EF-Tu/eEF-1alpha/eIF2-gamma C-terminal domain"/>
    <property type="match status" value="1"/>
</dbReference>
<dbReference type="PANTHER" id="PTHR31009">
    <property type="entry name" value="S-ADENOSYL-L-METHIONINE:CARBOXYL METHYLTRANSFERASE FAMILY PROTEIN"/>
    <property type="match status" value="1"/>
</dbReference>
<organism evidence="10 11">
    <name type="scientific">Cannabis sativa</name>
    <name type="common">Hemp</name>
    <name type="synonym">Marijuana</name>
    <dbReference type="NCBI Taxonomy" id="3483"/>
    <lineage>
        <taxon>Eukaryota</taxon>
        <taxon>Viridiplantae</taxon>
        <taxon>Streptophyta</taxon>
        <taxon>Embryophyta</taxon>
        <taxon>Tracheophyta</taxon>
        <taxon>Spermatophyta</taxon>
        <taxon>Magnoliopsida</taxon>
        <taxon>eudicotyledons</taxon>
        <taxon>Gunneridae</taxon>
        <taxon>Pentapetalae</taxon>
        <taxon>rosids</taxon>
        <taxon>fabids</taxon>
        <taxon>Rosales</taxon>
        <taxon>Cannabaceae</taxon>
        <taxon>Cannabis</taxon>
    </lineage>
</organism>
<dbReference type="Proteomes" id="UP000583929">
    <property type="component" value="Unassembled WGS sequence"/>
</dbReference>
<keyword evidence="3" id="KW-0489">Methyltransferase</keyword>
<dbReference type="InterPro" id="IPR000795">
    <property type="entry name" value="T_Tr_GTP-bd_dom"/>
</dbReference>
<dbReference type="GO" id="GO:0046872">
    <property type="term" value="F:metal ion binding"/>
    <property type="evidence" value="ECO:0007669"/>
    <property type="project" value="UniProtKB-KW"/>
</dbReference>